<reference evidence="3" key="1">
    <citation type="submission" date="2022-11" db="UniProtKB">
        <authorList>
            <consortium name="WormBaseParasite"/>
        </authorList>
    </citation>
    <scope>IDENTIFICATION</scope>
</reference>
<proteinExistence type="predicted"/>
<dbReference type="Proteomes" id="UP000887577">
    <property type="component" value="Unplaced"/>
</dbReference>
<dbReference type="InterPro" id="IPR011333">
    <property type="entry name" value="SKP1/BTB/POZ_sf"/>
</dbReference>
<evidence type="ECO:0000313" key="2">
    <source>
        <dbReference type="Proteomes" id="UP000887577"/>
    </source>
</evidence>
<evidence type="ECO:0000259" key="1">
    <source>
        <dbReference type="PROSITE" id="PS50097"/>
    </source>
</evidence>
<name>A0A914YUL8_9BILA</name>
<dbReference type="WBParaSite" id="PSU_v2.g368.t1">
    <property type="protein sequence ID" value="PSU_v2.g368.t1"/>
    <property type="gene ID" value="PSU_v2.g368"/>
</dbReference>
<feature type="domain" description="BTB" evidence="1">
    <location>
        <begin position="105"/>
        <end position="167"/>
    </location>
</feature>
<dbReference type="PROSITE" id="PS50097">
    <property type="entry name" value="BTB"/>
    <property type="match status" value="1"/>
</dbReference>
<dbReference type="SUPFAM" id="SSF54695">
    <property type="entry name" value="POZ domain"/>
    <property type="match status" value="1"/>
</dbReference>
<organism evidence="2 3">
    <name type="scientific">Panagrolaimus superbus</name>
    <dbReference type="NCBI Taxonomy" id="310955"/>
    <lineage>
        <taxon>Eukaryota</taxon>
        <taxon>Metazoa</taxon>
        <taxon>Ecdysozoa</taxon>
        <taxon>Nematoda</taxon>
        <taxon>Chromadorea</taxon>
        <taxon>Rhabditida</taxon>
        <taxon>Tylenchina</taxon>
        <taxon>Panagrolaimomorpha</taxon>
        <taxon>Panagrolaimoidea</taxon>
        <taxon>Panagrolaimidae</taxon>
        <taxon>Panagrolaimus</taxon>
    </lineage>
</organism>
<dbReference type="Gene3D" id="3.30.710.10">
    <property type="entry name" value="Potassium Channel Kv1.1, Chain A"/>
    <property type="match status" value="1"/>
</dbReference>
<keyword evidence="2" id="KW-1185">Reference proteome</keyword>
<dbReference type="CDD" id="cd18186">
    <property type="entry name" value="BTB_POZ_ZBTB_KLHL-like"/>
    <property type="match status" value="1"/>
</dbReference>
<evidence type="ECO:0000313" key="3">
    <source>
        <dbReference type="WBParaSite" id="PSU_v2.g368.t1"/>
    </source>
</evidence>
<dbReference type="AlphaFoldDB" id="A0A914YUL8"/>
<dbReference type="InterPro" id="IPR000210">
    <property type="entry name" value="BTB/POZ_dom"/>
</dbReference>
<dbReference type="Pfam" id="PF00651">
    <property type="entry name" value="BTB"/>
    <property type="match status" value="1"/>
</dbReference>
<sequence>MFDTIIPNVPYSFCFQFVNKEFFIYVNEDGDEYLVKEMKCFIASANIQRFGDHFQIVTIAKREELFKPENNFFVDDILTIEIRGILCLETPNLNLLNNLWKKDDKDFTFVVGKKTVKAHKFIIRQCSAVFAAAIDSNSNEVKIENFEYNTVEPAVALCYDMDHYYSNMTGFEIIKFASTFDMPLIKN</sequence>
<accession>A0A914YUL8</accession>
<protein>
    <submittedName>
        <fullName evidence="3">BTB domain-containing protein</fullName>
    </submittedName>
</protein>